<keyword evidence="3 10" id="KW-0479">Metal-binding</keyword>
<dbReference type="Gene3D" id="1.10.630.10">
    <property type="entry name" value="Cytochrome P450"/>
    <property type="match status" value="1"/>
</dbReference>
<gene>
    <name evidence="12" type="primary">mmlG</name>
</gene>
<feature type="region of interest" description="Disordered" evidence="11">
    <location>
        <begin position="21"/>
        <end position="45"/>
    </location>
</feature>
<evidence type="ECO:0000256" key="2">
    <source>
        <dbReference type="ARBA" id="ARBA00022617"/>
    </source>
</evidence>
<comment type="pathway">
    <text evidence="9">Antibiotic biosynthesis; mycinamicin biosynthesis.</text>
</comment>
<dbReference type="Pfam" id="PF00067">
    <property type="entry name" value="p450"/>
    <property type="match status" value="1"/>
</dbReference>
<evidence type="ECO:0000313" key="12">
    <source>
        <dbReference type="EMBL" id="AGI61679.1"/>
    </source>
</evidence>
<dbReference type="PROSITE" id="PS00086">
    <property type="entry name" value="CYTOCHROME_P450"/>
    <property type="match status" value="1"/>
</dbReference>
<reference evidence="12" key="1">
    <citation type="journal article" date="2013" name="J. Antibiot.">
        <title>Identification of micromonolactam, a new polyene macrocyclic lactam from two marine Micromonospora strains using chemical and molecular methods: clarification of the biosynthetic pathway from a glutamate starter unit.</title>
        <authorList>
            <person name="Skellam E.J."/>
            <person name="Stewart A.K."/>
            <person name="Strangman W.K."/>
            <person name="Wright J.L."/>
        </authorList>
    </citation>
    <scope>NUCLEOTIDE SEQUENCE</scope>
    <source>
        <strain evidence="12">CMS I2-32</strain>
    </source>
</reference>
<evidence type="ECO:0000256" key="6">
    <source>
        <dbReference type="ARBA" id="ARBA00023004"/>
    </source>
</evidence>
<dbReference type="PRINTS" id="PR00385">
    <property type="entry name" value="P450"/>
</dbReference>
<evidence type="ECO:0000256" key="1">
    <source>
        <dbReference type="ARBA" id="ARBA00010617"/>
    </source>
</evidence>
<keyword evidence="2 10" id="KW-0349">Heme</keyword>
<dbReference type="InterPro" id="IPR001128">
    <property type="entry name" value="Cyt_P450"/>
</dbReference>
<dbReference type="CDD" id="cd11031">
    <property type="entry name" value="Cyp158A-like"/>
    <property type="match status" value="1"/>
</dbReference>
<accession>M9QRY3</accession>
<comment type="similarity">
    <text evidence="1 10">Belongs to the cytochrome P450 family.</text>
</comment>
<sequence length="441" mass="48589">MITYPSPGPAGARRVARIRRTAPSGRADIDASARSRAPGANRGSCPVTIDQEIRKYPFSESPGIDIDPAYGLLRSTEPLARVQLPYGEVSWLATRYEDVKTVLTDPRFSRAAAQGKDQPRLREEMTYEGIIGLDPPDHTRLRKLAGKALTARRVNEIRADAQRIANEYVDDMIAKGSPGDLVEMFALPFPITVICELLGVPFEDRAQFRIWTEGLTSTSEQLMSYVEQLFGYMGKLVAQRREQPTDDLLGALVKARDEGDRLTEQELLSIAGVGLLLTGVETVSTHIPNFVYALLTHPELMAQLRADRSLVPAAVEELLRMIPLNPAAMFPRYAVEDVELSGGTVRAGEPVLVSLPGANRDPEVFDNPETFDFTREQNPHVAFGHGPHHCLGAQLARMELQVALHTILDRFPELSLADGDAGVSWKSGLLVRGPNRLLVAW</sequence>
<dbReference type="PANTHER" id="PTHR46696">
    <property type="entry name" value="P450, PUTATIVE (EUROFUNG)-RELATED"/>
    <property type="match status" value="1"/>
</dbReference>
<keyword evidence="5 10" id="KW-0560">Oxidoreductase</keyword>
<dbReference type="GO" id="GO:0017000">
    <property type="term" value="P:antibiotic biosynthetic process"/>
    <property type="evidence" value="ECO:0007669"/>
    <property type="project" value="UniProtKB-KW"/>
</dbReference>
<dbReference type="FunFam" id="1.10.630.10:FF:000018">
    <property type="entry name" value="Cytochrome P450 monooxygenase"/>
    <property type="match status" value="1"/>
</dbReference>
<name>M9QRY3_9ACTN</name>
<dbReference type="AlphaFoldDB" id="M9QRY3"/>
<keyword evidence="8" id="KW-0045">Antibiotic biosynthesis</keyword>
<proteinExistence type="inferred from homology"/>
<dbReference type="PANTHER" id="PTHR46696:SF1">
    <property type="entry name" value="CYTOCHROME P450 YJIB-RELATED"/>
    <property type="match status" value="1"/>
</dbReference>
<evidence type="ECO:0000256" key="3">
    <source>
        <dbReference type="ARBA" id="ARBA00022723"/>
    </source>
</evidence>
<evidence type="ECO:0000256" key="9">
    <source>
        <dbReference type="ARBA" id="ARBA00060683"/>
    </source>
</evidence>
<evidence type="ECO:0000256" key="4">
    <source>
        <dbReference type="ARBA" id="ARBA00022857"/>
    </source>
</evidence>
<evidence type="ECO:0000256" key="11">
    <source>
        <dbReference type="SAM" id="MobiDB-lite"/>
    </source>
</evidence>
<keyword evidence="4" id="KW-0521">NADP</keyword>
<keyword evidence="7 10" id="KW-0503">Monooxygenase</keyword>
<keyword evidence="6 10" id="KW-0408">Iron</keyword>
<organism evidence="12">
    <name type="scientific">Micromonospora sp. CMS I2-32</name>
    <dbReference type="NCBI Taxonomy" id="1308947"/>
    <lineage>
        <taxon>Bacteria</taxon>
        <taxon>Bacillati</taxon>
        <taxon>Actinomycetota</taxon>
        <taxon>Actinomycetes</taxon>
        <taxon>Micromonosporales</taxon>
        <taxon>Micromonosporaceae</taxon>
        <taxon>Micromonospora</taxon>
    </lineage>
</organism>
<dbReference type="GO" id="GO:0005506">
    <property type="term" value="F:iron ion binding"/>
    <property type="evidence" value="ECO:0007669"/>
    <property type="project" value="InterPro"/>
</dbReference>
<evidence type="ECO:0000256" key="7">
    <source>
        <dbReference type="ARBA" id="ARBA00023033"/>
    </source>
</evidence>
<dbReference type="InterPro" id="IPR036396">
    <property type="entry name" value="Cyt_P450_sf"/>
</dbReference>
<dbReference type="InterPro" id="IPR002397">
    <property type="entry name" value="Cyt_P450_B"/>
</dbReference>
<dbReference type="PRINTS" id="PR00359">
    <property type="entry name" value="BP450"/>
</dbReference>
<dbReference type="EMBL" id="KC608862">
    <property type="protein sequence ID" value="AGI61679.1"/>
    <property type="molecule type" value="Genomic_DNA"/>
</dbReference>
<dbReference type="GO" id="GO:0016705">
    <property type="term" value="F:oxidoreductase activity, acting on paired donors, with incorporation or reduction of molecular oxygen"/>
    <property type="evidence" value="ECO:0007669"/>
    <property type="project" value="InterPro"/>
</dbReference>
<dbReference type="SUPFAM" id="SSF48264">
    <property type="entry name" value="Cytochrome P450"/>
    <property type="match status" value="1"/>
</dbReference>
<protein>
    <submittedName>
        <fullName evidence="12">Cytochrome P450 hydroxylase</fullName>
    </submittedName>
</protein>
<evidence type="ECO:0000256" key="10">
    <source>
        <dbReference type="RuleBase" id="RU000461"/>
    </source>
</evidence>
<dbReference type="GO" id="GO:0020037">
    <property type="term" value="F:heme binding"/>
    <property type="evidence" value="ECO:0007669"/>
    <property type="project" value="InterPro"/>
</dbReference>
<dbReference type="InterPro" id="IPR017972">
    <property type="entry name" value="Cyt_P450_CS"/>
</dbReference>
<evidence type="ECO:0000256" key="5">
    <source>
        <dbReference type="ARBA" id="ARBA00023002"/>
    </source>
</evidence>
<evidence type="ECO:0000256" key="8">
    <source>
        <dbReference type="ARBA" id="ARBA00023194"/>
    </source>
</evidence>
<dbReference type="GO" id="GO:0004497">
    <property type="term" value="F:monooxygenase activity"/>
    <property type="evidence" value="ECO:0007669"/>
    <property type="project" value="UniProtKB-KW"/>
</dbReference>